<feature type="transmembrane region" description="Helical" evidence="5">
    <location>
        <begin position="150"/>
        <end position="171"/>
    </location>
</feature>
<proteinExistence type="inferred from homology"/>
<feature type="compositionally biased region" description="Basic and acidic residues" evidence="6">
    <location>
        <begin position="230"/>
        <end position="243"/>
    </location>
</feature>
<keyword evidence="5" id="KW-0997">Cell inner membrane</keyword>
<dbReference type="AlphaFoldDB" id="Q0VPQ7"/>
<dbReference type="GO" id="GO:0005886">
    <property type="term" value="C:plasma membrane"/>
    <property type="evidence" value="ECO:0007669"/>
    <property type="project" value="UniProtKB-SubCell"/>
</dbReference>
<keyword evidence="4 5" id="KW-0472">Membrane</keyword>
<evidence type="ECO:0000256" key="1">
    <source>
        <dbReference type="ARBA" id="ARBA00022475"/>
    </source>
</evidence>
<sequence length="243" mass="28248">MAGRATISFAFCYRTAQDKALLMKQLLDYLPVIVFFGLYFLSGRDIMLATWGILIATTLQVTLGWLIWRKVQKMHLIVFVITLIFGSMTLFFNNDVFIKWRPSIISFTLGGVLLLGHFLRERNLLQRLCESLMVSGLGFVVALSRKDWSFLNIAFVLYFVFIGALNLYIAFNFSTDFWVNFKLFGFTALQIIFYISMFAYVFKKMPEEDRKRIMKQEKPAGRNNQPPSSDNDKKEDHAVRDHQ</sequence>
<keyword evidence="1 5" id="KW-1003">Cell membrane</keyword>
<evidence type="ECO:0000313" key="8">
    <source>
        <dbReference type="Proteomes" id="UP000008871"/>
    </source>
</evidence>
<keyword evidence="3 5" id="KW-1133">Transmembrane helix</keyword>
<reference evidence="7 8" key="1">
    <citation type="journal article" date="2006" name="Nat. Biotechnol.">
        <title>Genome sequence of the ubiquitous hydrocarbon-degrading marine bacterium Alcanivorax borkumensis.</title>
        <authorList>
            <person name="Schneiker S."/>
            <person name="Martins dos Santos V.A.P."/>
            <person name="Bartels D."/>
            <person name="Bekel T."/>
            <person name="Brecht M."/>
            <person name="Buhrmester J."/>
            <person name="Chernikova T.N."/>
            <person name="Denaro R."/>
            <person name="Ferrer M."/>
            <person name="Gertler C."/>
            <person name="Goesmann A."/>
            <person name="Golyshina O.V."/>
            <person name="Kaminski F."/>
            <person name="Khachane A.N."/>
            <person name="Lang S."/>
            <person name="Linke B."/>
            <person name="McHardy A.C."/>
            <person name="Meyer F."/>
            <person name="Nechitaylo T."/>
            <person name="Puehler A."/>
            <person name="Regenhardt D."/>
            <person name="Rupp O."/>
            <person name="Sabirova J.S."/>
            <person name="Selbitschka W."/>
            <person name="Yakimov M.M."/>
            <person name="Timmis K.N."/>
            <person name="Vorhoelter F.-J."/>
            <person name="Weidner S."/>
            <person name="Kaiser O."/>
            <person name="Golyshin P.N."/>
        </authorList>
    </citation>
    <scope>NUCLEOTIDE SEQUENCE [LARGE SCALE GENOMIC DNA]</scope>
    <source>
        <strain evidence="8">ATCC 700651 / DSM 11573 / NCIMB 13689 / SK2</strain>
    </source>
</reference>
<feature type="region of interest" description="Disordered" evidence="6">
    <location>
        <begin position="213"/>
        <end position="243"/>
    </location>
</feature>
<evidence type="ECO:0000256" key="6">
    <source>
        <dbReference type="SAM" id="MobiDB-lite"/>
    </source>
</evidence>
<keyword evidence="2 5" id="KW-0812">Transmembrane</keyword>
<accession>Q0VPQ7</accession>
<feature type="transmembrane region" description="Helical" evidence="5">
    <location>
        <begin position="48"/>
        <end position="68"/>
    </location>
</feature>
<feature type="transmembrane region" description="Helical" evidence="5">
    <location>
        <begin position="183"/>
        <end position="202"/>
    </location>
</feature>
<name>Q0VPQ7_ALCBS</name>
<organism evidence="7 8">
    <name type="scientific">Alcanivorax borkumensis (strain ATCC 700651 / DSM 11573 / NCIMB 13689 / SK2)</name>
    <dbReference type="NCBI Taxonomy" id="393595"/>
    <lineage>
        <taxon>Bacteria</taxon>
        <taxon>Pseudomonadati</taxon>
        <taxon>Pseudomonadota</taxon>
        <taxon>Gammaproteobacteria</taxon>
        <taxon>Oceanospirillales</taxon>
        <taxon>Alcanivoracaceae</taxon>
        <taxon>Alcanivorax</taxon>
    </lineage>
</organism>
<feature type="transmembrane region" description="Helical" evidence="5">
    <location>
        <begin position="26"/>
        <end position="41"/>
    </location>
</feature>
<dbReference type="Proteomes" id="UP000008871">
    <property type="component" value="Chromosome"/>
</dbReference>
<gene>
    <name evidence="7" type="primary">ispZ</name>
    <name evidence="5" type="synonym">yciB</name>
    <name evidence="7" type="ordered locus">ABO_1393</name>
</gene>
<evidence type="ECO:0000256" key="3">
    <source>
        <dbReference type="ARBA" id="ARBA00022989"/>
    </source>
</evidence>
<dbReference type="eggNOG" id="COG2917">
    <property type="taxonomic scope" value="Bacteria"/>
</dbReference>
<dbReference type="Pfam" id="PF04279">
    <property type="entry name" value="IspA"/>
    <property type="match status" value="1"/>
</dbReference>
<evidence type="ECO:0000256" key="5">
    <source>
        <dbReference type="HAMAP-Rule" id="MF_00189"/>
    </source>
</evidence>
<keyword evidence="8" id="KW-1185">Reference proteome</keyword>
<comment type="subcellular location">
    <subcellularLocation>
        <location evidence="5">Cell inner membrane</location>
        <topology evidence="5">Multi-pass membrane protein</topology>
    </subcellularLocation>
</comment>
<dbReference type="STRING" id="393595.ABO_1393"/>
<dbReference type="HAMAP" id="MF_00189">
    <property type="entry name" value="YciB"/>
    <property type="match status" value="1"/>
</dbReference>
<dbReference type="PANTHER" id="PTHR36917:SF1">
    <property type="entry name" value="INNER MEMBRANE-SPANNING PROTEIN YCIB"/>
    <property type="match status" value="1"/>
</dbReference>
<protein>
    <recommendedName>
        <fullName evidence="5">Inner membrane-spanning protein YciB</fullName>
    </recommendedName>
</protein>
<evidence type="ECO:0000256" key="2">
    <source>
        <dbReference type="ARBA" id="ARBA00022692"/>
    </source>
</evidence>
<feature type="transmembrane region" description="Helical" evidence="5">
    <location>
        <begin position="100"/>
        <end position="119"/>
    </location>
</feature>
<dbReference type="PANTHER" id="PTHR36917">
    <property type="entry name" value="INTRACELLULAR SEPTATION PROTEIN A-RELATED"/>
    <property type="match status" value="1"/>
</dbReference>
<evidence type="ECO:0000256" key="4">
    <source>
        <dbReference type="ARBA" id="ARBA00023136"/>
    </source>
</evidence>
<comment type="function">
    <text evidence="5">Plays a role in cell envelope biogenesis, maintenance of cell envelope integrity and membrane homeostasis.</text>
</comment>
<dbReference type="InterPro" id="IPR006008">
    <property type="entry name" value="YciB"/>
</dbReference>
<evidence type="ECO:0000313" key="7">
    <source>
        <dbReference type="EMBL" id="CAL16841.1"/>
    </source>
</evidence>
<comment type="similarity">
    <text evidence="5">Belongs to the YciB family.</text>
</comment>
<dbReference type="HOGENOM" id="CLU_089554_2_0_6"/>
<dbReference type="KEGG" id="abo:ABO_1393"/>
<dbReference type="EMBL" id="AM286690">
    <property type="protein sequence ID" value="CAL16841.1"/>
    <property type="molecule type" value="Genomic_DNA"/>
</dbReference>
<feature type="transmembrane region" description="Helical" evidence="5">
    <location>
        <begin position="74"/>
        <end position="93"/>
    </location>
</feature>